<dbReference type="AlphaFoldDB" id="A0A7X3LH03"/>
<organism evidence="8 9">
    <name type="scientific">Paenibacillus dendrobii</name>
    <dbReference type="NCBI Taxonomy" id="2691084"/>
    <lineage>
        <taxon>Bacteria</taxon>
        <taxon>Bacillati</taxon>
        <taxon>Bacillota</taxon>
        <taxon>Bacilli</taxon>
        <taxon>Bacillales</taxon>
        <taxon>Paenibacillaceae</taxon>
        <taxon>Paenibacillus</taxon>
    </lineage>
</organism>
<feature type="transmembrane region" description="Helical" evidence="7">
    <location>
        <begin position="288"/>
        <end position="309"/>
    </location>
</feature>
<dbReference type="PANTHER" id="PTHR34184">
    <property type="entry name" value="UPF0718 PROTEIN YCGR"/>
    <property type="match status" value="1"/>
</dbReference>
<comment type="similarity">
    <text evidence="2">Belongs to the UPF0718 family.</text>
</comment>
<dbReference type="InterPro" id="IPR052923">
    <property type="entry name" value="UPF0718"/>
</dbReference>
<proteinExistence type="inferred from homology"/>
<feature type="transmembrane region" description="Helical" evidence="7">
    <location>
        <begin position="86"/>
        <end position="110"/>
    </location>
</feature>
<keyword evidence="6 7" id="KW-0472">Membrane</keyword>
<dbReference type="InterPro" id="IPR005524">
    <property type="entry name" value="DUF318"/>
</dbReference>
<evidence type="ECO:0000256" key="1">
    <source>
        <dbReference type="ARBA" id="ARBA00004651"/>
    </source>
</evidence>
<evidence type="ECO:0000256" key="2">
    <source>
        <dbReference type="ARBA" id="ARBA00006386"/>
    </source>
</evidence>
<evidence type="ECO:0000256" key="6">
    <source>
        <dbReference type="ARBA" id="ARBA00023136"/>
    </source>
</evidence>
<feature type="transmembrane region" description="Helical" evidence="7">
    <location>
        <begin position="200"/>
        <end position="220"/>
    </location>
</feature>
<feature type="transmembrane region" description="Helical" evidence="7">
    <location>
        <begin position="259"/>
        <end position="276"/>
    </location>
</feature>
<protein>
    <submittedName>
        <fullName evidence="8">Permease</fullName>
    </submittedName>
</protein>
<evidence type="ECO:0000256" key="3">
    <source>
        <dbReference type="ARBA" id="ARBA00022475"/>
    </source>
</evidence>
<feature type="transmembrane region" description="Helical" evidence="7">
    <location>
        <begin position="54"/>
        <end position="74"/>
    </location>
</feature>
<keyword evidence="9" id="KW-1185">Reference proteome</keyword>
<evidence type="ECO:0000256" key="7">
    <source>
        <dbReference type="SAM" id="Phobius"/>
    </source>
</evidence>
<accession>A0A7X3LH03</accession>
<dbReference type="Proteomes" id="UP000460318">
    <property type="component" value="Unassembled WGS sequence"/>
</dbReference>
<dbReference type="PANTHER" id="PTHR34184:SF4">
    <property type="entry name" value="UPF0718 PROTEIN YCGR"/>
    <property type="match status" value="1"/>
</dbReference>
<reference evidence="8 9" key="1">
    <citation type="submission" date="2019-12" db="EMBL/GenBank/DDBJ databases">
        <title>Paenibacillus sp. nov., an endophytic bacterium isolated from the stem of Dendrobium.</title>
        <authorList>
            <person name="Zhao R."/>
        </authorList>
    </citation>
    <scope>NUCLEOTIDE SEQUENCE [LARGE SCALE GENOMIC DNA]</scope>
    <source>
        <strain evidence="8 9">HJL G12</strain>
    </source>
</reference>
<comment type="caution">
    <text evidence="8">The sequence shown here is derived from an EMBL/GenBank/DDBJ whole genome shotgun (WGS) entry which is preliminary data.</text>
</comment>
<dbReference type="RefSeq" id="WP_341480030.1">
    <property type="nucleotide sequence ID" value="NZ_WUBI01000001.1"/>
</dbReference>
<feature type="transmembrane region" description="Helical" evidence="7">
    <location>
        <begin position="117"/>
        <end position="136"/>
    </location>
</feature>
<evidence type="ECO:0000256" key="4">
    <source>
        <dbReference type="ARBA" id="ARBA00022692"/>
    </source>
</evidence>
<dbReference type="Pfam" id="PF03773">
    <property type="entry name" value="ArsP_1"/>
    <property type="match status" value="1"/>
</dbReference>
<dbReference type="GO" id="GO:0005886">
    <property type="term" value="C:plasma membrane"/>
    <property type="evidence" value="ECO:0007669"/>
    <property type="project" value="UniProtKB-SubCell"/>
</dbReference>
<evidence type="ECO:0000313" key="8">
    <source>
        <dbReference type="EMBL" id="MWV43745.1"/>
    </source>
</evidence>
<evidence type="ECO:0000313" key="9">
    <source>
        <dbReference type="Proteomes" id="UP000460318"/>
    </source>
</evidence>
<dbReference type="EMBL" id="WUBI01000001">
    <property type="protein sequence ID" value="MWV43745.1"/>
    <property type="molecule type" value="Genomic_DNA"/>
</dbReference>
<keyword evidence="3" id="KW-1003">Cell membrane</keyword>
<keyword evidence="5 7" id="KW-1133">Transmembrane helix</keyword>
<comment type="subcellular location">
    <subcellularLocation>
        <location evidence="1">Cell membrane</location>
        <topology evidence="1">Multi-pass membrane protein</topology>
    </subcellularLocation>
</comment>
<name>A0A7X3LH03_9BACL</name>
<keyword evidence="4 7" id="KW-0812">Transmembrane</keyword>
<sequence>MFGFLNDFRTMVIGILLESLPFILIGVILSALLQTLVSDQTLQRWIPRRTITGILFGCLLGIVFPVCECGLIPVVHRLIRKGMPPYIGIVFMMAGPVINPVVFASTYVAFPSHPEIPVFRTLLAFAAAVIIGLWAARVRGDSMLRNPVDPELVSVQKSGHRRKNKRQHGLTTSRSKNAGMAKFHETLEHAAIEMFDVGKFLVLGATIAALLQTVVSRTWLLSLGEGDGVPQLFMMGLSYVLSVCSTADAFVAVTFSPDFSFGSLLAFLVFGAMFDIKSTLMLLKVFRAKTVFTVLALSAISVLAGSILIDRLYYG</sequence>
<feature type="transmembrane region" description="Helical" evidence="7">
    <location>
        <begin position="232"/>
        <end position="253"/>
    </location>
</feature>
<feature type="transmembrane region" description="Helical" evidence="7">
    <location>
        <begin position="12"/>
        <end position="33"/>
    </location>
</feature>
<evidence type="ECO:0000256" key="5">
    <source>
        <dbReference type="ARBA" id="ARBA00022989"/>
    </source>
</evidence>
<gene>
    <name evidence="8" type="ORF">GRF59_08850</name>
</gene>